<protein>
    <submittedName>
        <fullName evidence="2">Uncharacterized protein</fullName>
    </submittedName>
</protein>
<evidence type="ECO:0000256" key="1">
    <source>
        <dbReference type="SAM" id="MobiDB-lite"/>
    </source>
</evidence>
<dbReference type="Proteomes" id="UP000281406">
    <property type="component" value="Unassembled WGS sequence"/>
</dbReference>
<comment type="caution">
    <text evidence="2">The sequence shown here is derived from an EMBL/GenBank/DDBJ whole genome shotgun (WGS) entry which is preliminary data.</text>
</comment>
<organism evidence="2 3">
    <name type="scientific">Anabarilius grahami</name>
    <name type="common">Kanglang fish</name>
    <name type="synonym">Barilius grahami</name>
    <dbReference type="NCBI Taxonomy" id="495550"/>
    <lineage>
        <taxon>Eukaryota</taxon>
        <taxon>Metazoa</taxon>
        <taxon>Chordata</taxon>
        <taxon>Craniata</taxon>
        <taxon>Vertebrata</taxon>
        <taxon>Euteleostomi</taxon>
        <taxon>Actinopterygii</taxon>
        <taxon>Neopterygii</taxon>
        <taxon>Teleostei</taxon>
        <taxon>Ostariophysi</taxon>
        <taxon>Cypriniformes</taxon>
        <taxon>Xenocyprididae</taxon>
        <taxon>Xenocypridinae</taxon>
        <taxon>Xenocypridinae incertae sedis</taxon>
        <taxon>Anabarilius</taxon>
    </lineage>
</organism>
<dbReference type="EMBL" id="RJVU01065633">
    <property type="protein sequence ID" value="ROJ01477.1"/>
    <property type="molecule type" value="Genomic_DNA"/>
</dbReference>
<gene>
    <name evidence="2" type="ORF">DPX16_0634</name>
</gene>
<accession>A0A3N0XQ20</accession>
<proteinExistence type="predicted"/>
<feature type="region of interest" description="Disordered" evidence="1">
    <location>
        <begin position="1"/>
        <end position="26"/>
    </location>
</feature>
<dbReference type="AlphaFoldDB" id="A0A3N0XQ20"/>
<evidence type="ECO:0000313" key="3">
    <source>
        <dbReference type="Proteomes" id="UP000281406"/>
    </source>
</evidence>
<reference evidence="2 3" key="1">
    <citation type="submission" date="2018-10" db="EMBL/GenBank/DDBJ databases">
        <title>Genome assembly for a Yunnan-Guizhou Plateau 3E fish, Anabarilius grahami (Regan), and its evolutionary and genetic applications.</title>
        <authorList>
            <person name="Jiang W."/>
        </authorList>
    </citation>
    <scope>NUCLEOTIDE SEQUENCE [LARGE SCALE GENOMIC DNA]</scope>
    <source>
        <strain evidence="2">AG-KIZ</strain>
        <tissue evidence="2">Muscle</tissue>
    </source>
</reference>
<sequence length="128" mass="14928">MLSQTRQVPPSNTPRALNLQSTNTNALNPQNTNHRHLFIISTIITRSIKDSHTLTVRSRLHFTYLSAYLKDFIDLLTCLQRLLCSSCATPSVYVREHEPPFGKLKEHLCMESMKDYVIRYRLRLERPD</sequence>
<keyword evidence="3" id="KW-1185">Reference proteome</keyword>
<evidence type="ECO:0000313" key="2">
    <source>
        <dbReference type="EMBL" id="ROJ01477.1"/>
    </source>
</evidence>
<name>A0A3N0XQ20_ANAGA</name>